<proteinExistence type="predicted"/>
<reference evidence="1" key="1">
    <citation type="submission" date="2022-02" db="EMBL/GenBank/DDBJ databases">
        <title>Plant Genome Project.</title>
        <authorList>
            <person name="Zhang R.-G."/>
        </authorList>
    </citation>
    <scope>NUCLEOTIDE SEQUENCE</scope>
    <source>
        <strain evidence="1">AT1</strain>
    </source>
</reference>
<comment type="caution">
    <text evidence="1">The sequence shown here is derived from an EMBL/GenBank/DDBJ whole genome shotgun (WGS) entry which is preliminary data.</text>
</comment>
<dbReference type="EMBL" id="CM046400">
    <property type="protein sequence ID" value="KAI8524536.1"/>
    <property type="molecule type" value="Genomic_DNA"/>
</dbReference>
<organism evidence="1 2">
    <name type="scientific">Rhododendron molle</name>
    <name type="common">Chinese azalea</name>
    <name type="synonym">Azalea mollis</name>
    <dbReference type="NCBI Taxonomy" id="49168"/>
    <lineage>
        <taxon>Eukaryota</taxon>
        <taxon>Viridiplantae</taxon>
        <taxon>Streptophyta</taxon>
        <taxon>Embryophyta</taxon>
        <taxon>Tracheophyta</taxon>
        <taxon>Spermatophyta</taxon>
        <taxon>Magnoliopsida</taxon>
        <taxon>eudicotyledons</taxon>
        <taxon>Gunneridae</taxon>
        <taxon>Pentapetalae</taxon>
        <taxon>asterids</taxon>
        <taxon>Ericales</taxon>
        <taxon>Ericaceae</taxon>
        <taxon>Ericoideae</taxon>
        <taxon>Rhodoreae</taxon>
        <taxon>Rhododendron</taxon>
    </lineage>
</organism>
<evidence type="ECO:0000313" key="1">
    <source>
        <dbReference type="EMBL" id="KAI8524536.1"/>
    </source>
</evidence>
<dbReference type="Proteomes" id="UP001062846">
    <property type="component" value="Chromosome 13"/>
</dbReference>
<evidence type="ECO:0000313" key="2">
    <source>
        <dbReference type="Proteomes" id="UP001062846"/>
    </source>
</evidence>
<protein>
    <submittedName>
        <fullName evidence="1">Uncharacterized protein</fullName>
    </submittedName>
</protein>
<gene>
    <name evidence="1" type="ORF">RHMOL_Rhmol13G0157000</name>
</gene>
<keyword evidence="2" id="KW-1185">Reference proteome</keyword>
<sequence length="89" mass="10461">MEIVWMYFKFSSNCRRPIVLSNYPYIACWARIIAGEMIAKEVPFYLAMDLPKKRNRGGLEILQISCNNNMLCTLESRKNIYDDSCSRKK</sequence>
<name>A0ACC0L7P0_RHOML</name>
<accession>A0ACC0L7P0</accession>